<dbReference type="Pfam" id="PF13715">
    <property type="entry name" value="CarbopepD_reg_2"/>
    <property type="match status" value="1"/>
</dbReference>
<comment type="subcellular location">
    <subcellularLocation>
        <location evidence="1 7">Cell outer membrane</location>
        <topology evidence="1 7">Multi-pass membrane protein</topology>
    </subcellularLocation>
</comment>
<dbReference type="InterPro" id="IPR023997">
    <property type="entry name" value="TonB-dep_OMP_SusC/RagA_CS"/>
</dbReference>
<dbReference type="Pfam" id="PF07660">
    <property type="entry name" value="STN"/>
    <property type="match status" value="1"/>
</dbReference>
<evidence type="ECO:0000256" key="2">
    <source>
        <dbReference type="ARBA" id="ARBA00022448"/>
    </source>
</evidence>
<organism evidence="9 10">
    <name type="scientific">Chryseosolibacter indicus</name>
    <dbReference type="NCBI Taxonomy" id="2782351"/>
    <lineage>
        <taxon>Bacteria</taxon>
        <taxon>Pseudomonadati</taxon>
        <taxon>Bacteroidota</taxon>
        <taxon>Cytophagia</taxon>
        <taxon>Cytophagales</taxon>
        <taxon>Chryseotaleaceae</taxon>
        <taxon>Chryseosolibacter</taxon>
    </lineage>
</organism>
<evidence type="ECO:0000256" key="4">
    <source>
        <dbReference type="ARBA" id="ARBA00022692"/>
    </source>
</evidence>
<dbReference type="EMBL" id="JAHESD010000031">
    <property type="protein sequence ID" value="MBT1704455.1"/>
    <property type="molecule type" value="Genomic_DNA"/>
</dbReference>
<feature type="domain" description="Secretin/TonB short N-terminal" evidence="8">
    <location>
        <begin position="66"/>
        <end position="117"/>
    </location>
</feature>
<dbReference type="SUPFAM" id="SSF49464">
    <property type="entry name" value="Carboxypeptidase regulatory domain-like"/>
    <property type="match status" value="1"/>
</dbReference>
<keyword evidence="5 7" id="KW-0472">Membrane</keyword>
<evidence type="ECO:0000259" key="8">
    <source>
        <dbReference type="SMART" id="SM00965"/>
    </source>
</evidence>
<accession>A0ABS5VSP3</accession>
<dbReference type="NCBIfam" id="TIGR04057">
    <property type="entry name" value="SusC_RagA_signa"/>
    <property type="match status" value="1"/>
</dbReference>
<evidence type="ECO:0000256" key="6">
    <source>
        <dbReference type="ARBA" id="ARBA00023237"/>
    </source>
</evidence>
<evidence type="ECO:0000313" key="9">
    <source>
        <dbReference type="EMBL" id="MBT1704455.1"/>
    </source>
</evidence>
<proteinExistence type="inferred from homology"/>
<comment type="similarity">
    <text evidence="7">Belongs to the TonB-dependent receptor family.</text>
</comment>
<keyword evidence="6 7" id="KW-0998">Cell outer membrane</keyword>
<dbReference type="SMART" id="SM00965">
    <property type="entry name" value="STN"/>
    <property type="match status" value="1"/>
</dbReference>
<dbReference type="InterPro" id="IPR023996">
    <property type="entry name" value="TonB-dep_OMP_SusC/RagA"/>
</dbReference>
<evidence type="ECO:0000256" key="3">
    <source>
        <dbReference type="ARBA" id="ARBA00022452"/>
    </source>
</evidence>
<evidence type="ECO:0000313" key="10">
    <source>
        <dbReference type="Proteomes" id="UP000772618"/>
    </source>
</evidence>
<keyword evidence="3 7" id="KW-1134">Transmembrane beta strand</keyword>
<reference evidence="9 10" key="1">
    <citation type="submission" date="2021-05" db="EMBL/GenBank/DDBJ databases">
        <title>A Polyphasic approach of four new species of the genus Ohtaekwangia: Ohtaekwangia histidinii sp. nov., Ohtaekwangia cretensis sp. nov., Ohtaekwangia indiensis sp. nov., Ohtaekwangia reichenbachii sp. nov. from diverse environment.</title>
        <authorList>
            <person name="Octaviana S."/>
        </authorList>
    </citation>
    <scope>NUCLEOTIDE SEQUENCE [LARGE SCALE GENOMIC DNA]</scope>
    <source>
        <strain evidence="9 10">PWU20</strain>
    </source>
</reference>
<keyword evidence="10" id="KW-1185">Reference proteome</keyword>
<dbReference type="Gene3D" id="2.40.170.20">
    <property type="entry name" value="TonB-dependent receptor, beta-barrel domain"/>
    <property type="match status" value="1"/>
</dbReference>
<dbReference type="RefSeq" id="WP_254154417.1">
    <property type="nucleotide sequence ID" value="NZ_JAHESD010000031.1"/>
</dbReference>
<dbReference type="InterPro" id="IPR037066">
    <property type="entry name" value="Plug_dom_sf"/>
</dbReference>
<gene>
    <name evidence="9" type="ORF">KK060_14265</name>
</gene>
<comment type="caution">
    <text evidence="9">The sequence shown here is derived from an EMBL/GenBank/DDBJ whole genome shotgun (WGS) entry which is preliminary data.</text>
</comment>
<dbReference type="NCBIfam" id="TIGR04056">
    <property type="entry name" value="OMP_RagA_SusC"/>
    <property type="match status" value="1"/>
</dbReference>
<protein>
    <submittedName>
        <fullName evidence="9">SusC/RagA family TonB-linked outer membrane protein</fullName>
    </submittedName>
</protein>
<dbReference type="InterPro" id="IPR012910">
    <property type="entry name" value="Plug_dom"/>
</dbReference>
<dbReference type="Pfam" id="PF07715">
    <property type="entry name" value="Plug"/>
    <property type="match status" value="1"/>
</dbReference>
<dbReference type="Proteomes" id="UP000772618">
    <property type="component" value="Unassembled WGS sequence"/>
</dbReference>
<dbReference type="PROSITE" id="PS52016">
    <property type="entry name" value="TONB_DEPENDENT_REC_3"/>
    <property type="match status" value="1"/>
</dbReference>
<name>A0ABS5VSP3_9BACT</name>
<evidence type="ECO:0000256" key="1">
    <source>
        <dbReference type="ARBA" id="ARBA00004571"/>
    </source>
</evidence>
<dbReference type="Gene3D" id="2.170.130.10">
    <property type="entry name" value="TonB-dependent receptor, plug domain"/>
    <property type="match status" value="1"/>
</dbReference>
<evidence type="ECO:0000256" key="5">
    <source>
        <dbReference type="ARBA" id="ARBA00023136"/>
    </source>
</evidence>
<keyword evidence="2 7" id="KW-0813">Transport</keyword>
<dbReference type="InterPro" id="IPR008969">
    <property type="entry name" value="CarboxyPept-like_regulatory"/>
</dbReference>
<dbReference type="InterPro" id="IPR036942">
    <property type="entry name" value="Beta-barrel_TonB_sf"/>
</dbReference>
<sequence length="1123" mass="123934">MKKIFTEKLWKLMRICATQGLFAVLICGVSIAFDNHGQVLDREISITVSEVSFDLALIEIANAAHVKFAYSPELLNVKDPISLNVENMTVREILNNLLLPKQISYVVQRDSVTISLKRIPKQKITLNNTDSLTETDRSLNTTLTGIVIDVASQPIAGVNVVIKGSTIGTTTDASGRFSIEVDKKDILVFSFIGYAPKEVQVGNQTNIEVILLEDIQSLGEVVVNAGYWEVKEKEQTGSIARITSKEVEKQNVNNPLQALQGRLTGVYIEQNTGMPGGGFNILVRGQNSLRTGSGNTVNGNLPLYLIDGVPFTSTSLTSSSISSSNLKGGNPLSTINPGDIESIEVLKDADATAIYGSRGANGVILITTKKAKAGKASINFDFNQGFSQIGNTMDLLSTQQYVTMRKEAIKNDGLSDLIGDSEYDAYWPDLTLWDTARYTDWQKELIGNTGRITNAQLSISGGTHKTQFLFGGGYYRETTVFPGTNSFNRSTGKLQINHQSENSKFKISGSANYSASVSSIPSVDFTSLAVSLSPNAPSLYNENGDLNWEESTWSNPIALLRRKYSSSIENFVSNASLSYEVIEHLNLKSTMGFTSMTVDEISTNPLSAYDPNDLKGRTGSSSFGDSNLQTWIAEPQIDYFRTIANGVLTALVGTTFQQTVQSGKSIRATGYTNDALLENIDAATGIDVVNASYSQYRYSALFARINYNWREKYILNLTGRRDGSSRFGRGRRFANFGAIGAAWIFSNENFLQSLFPIISFGKLRTSYGSTGSDAIGNYQYLDTFSPTQYPYNGSTGLVLARLSNPDYSWEKNNKWEAAFELGLLENKIFLSAAHYINRSSGQLVGLPLPVMTGQSTVQFNLPAVVENKGWEFQVSSSNINSNRFQWTSSFNITIPANRLVKFPDIQNFPAYDSRYVVGKSLFIAKNFQFDQVDPETGLYAFIDLNGDDNISSTLDLVGRKEVTQQYYGGVGNTLKYKGLQLDFFFQYVKQTGYGYHRSFTMPGDLSNQPVEVMKRWQHPGEVTNVQKFSFADPDASVGTAFSRNLSSDNIISDASFIRLKTVSLSWQLPEKWSKKIKQASGRIYIQGQNLVTFTNYLGLDPENQNSQSLPPLRMLTVGLQVAF</sequence>
<dbReference type="SUPFAM" id="SSF56935">
    <property type="entry name" value="Porins"/>
    <property type="match status" value="1"/>
</dbReference>
<keyword evidence="4 7" id="KW-0812">Transmembrane</keyword>
<dbReference type="Gene3D" id="2.60.40.1120">
    <property type="entry name" value="Carboxypeptidase-like, regulatory domain"/>
    <property type="match status" value="1"/>
</dbReference>
<dbReference type="InterPro" id="IPR011662">
    <property type="entry name" value="Secretin/TonB_short_N"/>
</dbReference>
<dbReference type="InterPro" id="IPR039426">
    <property type="entry name" value="TonB-dep_rcpt-like"/>
</dbReference>
<evidence type="ECO:0000256" key="7">
    <source>
        <dbReference type="PROSITE-ProRule" id="PRU01360"/>
    </source>
</evidence>